<organism evidence="2 3">
    <name type="scientific">Popillia japonica</name>
    <name type="common">Japanese beetle</name>
    <dbReference type="NCBI Taxonomy" id="7064"/>
    <lineage>
        <taxon>Eukaryota</taxon>
        <taxon>Metazoa</taxon>
        <taxon>Ecdysozoa</taxon>
        <taxon>Arthropoda</taxon>
        <taxon>Hexapoda</taxon>
        <taxon>Insecta</taxon>
        <taxon>Pterygota</taxon>
        <taxon>Neoptera</taxon>
        <taxon>Endopterygota</taxon>
        <taxon>Coleoptera</taxon>
        <taxon>Polyphaga</taxon>
        <taxon>Scarabaeiformia</taxon>
        <taxon>Scarabaeidae</taxon>
        <taxon>Rutelinae</taxon>
        <taxon>Popillia</taxon>
    </lineage>
</organism>
<accession>A0AAW1J088</accession>
<evidence type="ECO:0000256" key="1">
    <source>
        <dbReference type="SAM" id="MobiDB-lite"/>
    </source>
</evidence>
<comment type="caution">
    <text evidence="2">The sequence shown here is derived from an EMBL/GenBank/DDBJ whole genome shotgun (WGS) entry which is preliminary data.</text>
</comment>
<name>A0AAW1J088_POPJA</name>
<protein>
    <submittedName>
        <fullName evidence="2">Uncharacterized protein</fullName>
    </submittedName>
</protein>
<gene>
    <name evidence="2" type="ORF">QE152_g32113</name>
</gene>
<proteinExistence type="predicted"/>
<dbReference type="EMBL" id="JASPKY010000461">
    <property type="protein sequence ID" value="KAK9696145.1"/>
    <property type="molecule type" value="Genomic_DNA"/>
</dbReference>
<dbReference type="AlphaFoldDB" id="A0AAW1J088"/>
<reference evidence="2 3" key="1">
    <citation type="journal article" date="2024" name="BMC Genomics">
        <title>De novo assembly and annotation of Popillia japonica's genome with initial clues to its potential as an invasive pest.</title>
        <authorList>
            <person name="Cucini C."/>
            <person name="Boschi S."/>
            <person name="Funari R."/>
            <person name="Cardaioli E."/>
            <person name="Iannotti N."/>
            <person name="Marturano G."/>
            <person name="Paoli F."/>
            <person name="Bruttini M."/>
            <person name="Carapelli A."/>
            <person name="Frati F."/>
            <person name="Nardi F."/>
        </authorList>
    </citation>
    <scope>NUCLEOTIDE SEQUENCE [LARGE SCALE GENOMIC DNA]</scope>
    <source>
        <strain evidence="2">DMR45628</strain>
    </source>
</reference>
<dbReference type="Proteomes" id="UP001458880">
    <property type="component" value="Unassembled WGS sequence"/>
</dbReference>
<evidence type="ECO:0000313" key="2">
    <source>
        <dbReference type="EMBL" id="KAK9696145.1"/>
    </source>
</evidence>
<keyword evidence="3" id="KW-1185">Reference proteome</keyword>
<feature type="region of interest" description="Disordered" evidence="1">
    <location>
        <begin position="41"/>
        <end position="73"/>
    </location>
</feature>
<sequence>MLKSRGLDATMEESTLRFDETDIRYTEMDTEPKTMRYIHFDNENDENENTRITERQHTPNENEGNENKTADEIQTEVTKRFIWFTRKSKMLE</sequence>
<feature type="compositionally biased region" description="Basic and acidic residues" evidence="1">
    <location>
        <begin position="41"/>
        <end position="71"/>
    </location>
</feature>
<evidence type="ECO:0000313" key="3">
    <source>
        <dbReference type="Proteomes" id="UP001458880"/>
    </source>
</evidence>